<dbReference type="PROSITE" id="PS50109">
    <property type="entry name" value="HIS_KIN"/>
    <property type="match status" value="1"/>
</dbReference>
<dbReference type="FunFam" id="1.10.287.130:FF:000001">
    <property type="entry name" value="Two-component sensor histidine kinase"/>
    <property type="match status" value="1"/>
</dbReference>
<evidence type="ECO:0000256" key="2">
    <source>
        <dbReference type="ARBA" id="ARBA00012438"/>
    </source>
</evidence>
<evidence type="ECO:0000256" key="8">
    <source>
        <dbReference type="SAM" id="Phobius"/>
    </source>
</evidence>
<dbReference type="PRINTS" id="PR00344">
    <property type="entry name" value="BCTRLSENSOR"/>
</dbReference>
<keyword evidence="3" id="KW-0597">Phosphoprotein</keyword>
<comment type="catalytic activity">
    <reaction evidence="1">
        <text>ATP + protein L-histidine = ADP + protein N-phospho-L-histidine.</text>
        <dbReference type="EC" id="2.7.13.3"/>
    </reaction>
</comment>
<dbReference type="GO" id="GO:0000155">
    <property type="term" value="F:phosphorelay sensor kinase activity"/>
    <property type="evidence" value="ECO:0007669"/>
    <property type="project" value="InterPro"/>
</dbReference>
<gene>
    <name evidence="10" type="ORF">HRJ34_13880</name>
</gene>
<dbReference type="InterPro" id="IPR003594">
    <property type="entry name" value="HATPase_dom"/>
</dbReference>
<dbReference type="AlphaFoldDB" id="A0A975CY56"/>
<evidence type="ECO:0000256" key="5">
    <source>
        <dbReference type="ARBA" id="ARBA00022777"/>
    </source>
</evidence>
<reference evidence="10" key="2">
    <citation type="submission" date="2021-04" db="EMBL/GenBank/DDBJ databases">
        <title>Isolation and genomic analysis of the ibuprofen-degrading bacterium Sphingomonas strain MPO218.</title>
        <authorList>
            <person name="Aulestia M."/>
            <person name="Flores A."/>
            <person name="Mangas E.L."/>
            <person name="Perez-Pulido A.J."/>
            <person name="Santero E."/>
            <person name="Camacho E.M."/>
        </authorList>
    </citation>
    <scope>NUCLEOTIDE SEQUENCE</scope>
    <source>
        <strain evidence="10">MPO218</strain>
    </source>
</reference>
<dbReference type="InterPro" id="IPR003661">
    <property type="entry name" value="HisK_dim/P_dom"/>
</dbReference>
<dbReference type="InterPro" id="IPR004358">
    <property type="entry name" value="Sig_transdc_His_kin-like_C"/>
</dbReference>
<dbReference type="SUPFAM" id="SSF55874">
    <property type="entry name" value="ATPase domain of HSP90 chaperone/DNA topoisomerase II/histidine kinase"/>
    <property type="match status" value="1"/>
</dbReference>
<dbReference type="InterPro" id="IPR005467">
    <property type="entry name" value="His_kinase_dom"/>
</dbReference>
<keyword evidence="5" id="KW-0418">Kinase</keyword>
<dbReference type="GO" id="GO:0005886">
    <property type="term" value="C:plasma membrane"/>
    <property type="evidence" value="ECO:0007669"/>
    <property type="project" value="TreeGrafter"/>
</dbReference>
<dbReference type="RefSeq" id="WP_012049760.1">
    <property type="nucleotide sequence ID" value="NZ_CP059319.1"/>
</dbReference>
<evidence type="ECO:0000313" key="10">
    <source>
        <dbReference type="EMBL" id="QTH19479.1"/>
    </source>
</evidence>
<evidence type="ECO:0000259" key="9">
    <source>
        <dbReference type="PROSITE" id="PS50109"/>
    </source>
</evidence>
<dbReference type="GO" id="GO:0004721">
    <property type="term" value="F:phosphoprotein phosphatase activity"/>
    <property type="evidence" value="ECO:0007669"/>
    <property type="project" value="TreeGrafter"/>
</dbReference>
<dbReference type="Proteomes" id="UP000664914">
    <property type="component" value="Chromosome"/>
</dbReference>
<dbReference type="SMART" id="SM00387">
    <property type="entry name" value="HATPase_c"/>
    <property type="match status" value="1"/>
</dbReference>
<accession>A0A975CY56</accession>
<sequence length="416" mass="44997">MKHEPLPDIGEDGAVKQRGRGIRTVSAFGLVAVAAWLLSAPMAAALVVGVIAAFFAWLPGASPHEPPALIPAPVLDLPDRTQEVIDAVDDALLIIERQRIVTANDAARRLFGAERVQGDFRLALRHPAAADLITSDRDTETPVEIAGIGEADRRWVMSVRHIAGGARLVTLRDRTESWIAERMRVDFVANASHELRTPLATIIGFIETLGEGGGAEDTAIRQRFLGIMMGEAKRMQQLVDDLISLSRIEADRFSTPQTPLALGPVVEEVVGVIRSGMRDDGDRDRIELTIARVPDVRADRVQIAQLLHNLIGNSIKYGKSGTPIRVLLDSMQGKVRLRVADEGEGVPAEHLPRLTERFYRVDAGRSRSIGGTGLGLAIVKHIAERHRAVLDIASRVGKGTTVTVTFPALSGDALSS</sequence>
<evidence type="ECO:0000256" key="3">
    <source>
        <dbReference type="ARBA" id="ARBA00022553"/>
    </source>
</evidence>
<feature type="domain" description="Histidine kinase" evidence="9">
    <location>
        <begin position="190"/>
        <end position="410"/>
    </location>
</feature>
<dbReference type="CDD" id="cd00082">
    <property type="entry name" value="HisKA"/>
    <property type="match status" value="1"/>
</dbReference>
<evidence type="ECO:0000256" key="1">
    <source>
        <dbReference type="ARBA" id="ARBA00000085"/>
    </source>
</evidence>
<proteinExistence type="predicted"/>
<keyword evidence="8" id="KW-0812">Transmembrane</keyword>
<dbReference type="EC" id="2.7.13.3" evidence="2"/>
<dbReference type="OMA" id="NRRWELY"/>
<dbReference type="PANTHER" id="PTHR45453:SF1">
    <property type="entry name" value="PHOSPHATE REGULON SENSOR PROTEIN PHOR"/>
    <property type="match status" value="1"/>
</dbReference>
<dbReference type="InterPro" id="IPR036890">
    <property type="entry name" value="HATPase_C_sf"/>
</dbReference>
<dbReference type="Pfam" id="PF13188">
    <property type="entry name" value="PAS_8"/>
    <property type="match status" value="1"/>
</dbReference>
<keyword evidence="7 8" id="KW-0472">Membrane</keyword>
<dbReference type="InterPro" id="IPR000014">
    <property type="entry name" value="PAS"/>
</dbReference>
<reference evidence="10" key="1">
    <citation type="submission" date="2020-07" db="EMBL/GenBank/DDBJ databases">
        <authorList>
            <person name="Camacho E."/>
        </authorList>
    </citation>
    <scope>NUCLEOTIDE SEQUENCE</scope>
    <source>
        <strain evidence="10">MPO218</strain>
    </source>
</reference>
<dbReference type="GO" id="GO:0016036">
    <property type="term" value="P:cellular response to phosphate starvation"/>
    <property type="evidence" value="ECO:0007669"/>
    <property type="project" value="TreeGrafter"/>
</dbReference>
<dbReference type="EMBL" id="CP059319">
    <property type="protein sequence ID" value="QTH19479.1"/>
    <property type="molecule type" value="Genomic_DNA"/>
</dbReference>
<evidence type="ECO:0000313" key="11">
    <source>
        <dbReference type="Proteomes" id="UP000664914"/>
    </source>
</evidence>
<protein>
    <recommendedName>
        <fullName evidence="2">histidine kinase</fullName>
        <ecNumber evidence="2">2.7.13.3</ecNumber>
    </recommendedName>
</protein>
<evidence type="ECO:0000256" key="7">
    <source>
        <dbReference type="ARBA" id="ARBA00023136"/>
    </source>
</evidence>
<dbReference type="FunFam" id="3.30.565.10:FF:000006">
    <property type="entry name" value="Sensor histidine kinase WalK"/>
    <property type="match status" value="1"/>
</dbReference>
<keyword evidence="4" id="KW-0808">Transferase</keyword>
<dbReference type="Pfam" id="PF02518">
    <property type="entry name" value="HATPase_c"/>
    <property type="match status" value="1"/>
</dbReference>
<dbReference type="Gene3D" id="1.10.287.130">
    <property type="match status" value="1"/>
</dbReference>
<feature type="transmembrane region" description="Helical" evidence="8">
    <location>
        <begin position="25"/>
        <end position="58"/>
    </location>
</feature>
<evidence type="ECO:0000256" key="4">
    <source>
        <dbReference type="ARBA" id="ARBA00022679"/>
    </source>
</evidence>
<name>A0A975CY56_9SPHN</name>
<dbReference type="Pfam" id="PF00512">
    <property type="entry name" value="HisKA"/>
    <property type="match status" value="1"/>
</dbReference>
<dbReference type="PANTHER" id="PTHR45453">
    <property type="entry name" value="PHOSPHATE REGULON SENSOR PROTEIN PHOR"/>
    <property type="match status" value="1"/>
</dbReference>
<dbReference type="InterPro" id="IPR050351">
    <property type="entry name" value="BphY/WalK/GraS-like"/>
</dbReference>
<dbReference type="InterPro" id="IPR036097">
    <property type="entry name" value="HisK_dim/P_sf"/>
</dbReference>
<organism evidence="10 11">
    <name type="scientific">Rhizorhabdus wittichii</name>
    <dbReference type="NCBI Taxonomy" id="160791"/>
    <lineage>
        <taxon>Bacteria</taxon>
        <taxon>Pseudomonadati</taxon>
        <taxon>Pseudomonadota</taxon>
        <taxon>Alphaproteobacteria</taxon>
        <taxon>Sphingomonadales</taxon>
        <taxon>Sphingomonadaceae</taxon>
        <taxon>Rhizorhabdus</taxon>
    </lineage>
</organism>
<dbReference type="SUPFAM" id="SSF47384">
    <property type="entry name" value="Homodimeric domain of signal transducing histidine kinase"/>
    <property type="match status" value="1"/>
</dbReference>
<evidence type="ECO:0000256" key="6">
    <source>
        <dbReference type="ARBA" id="ARBA00023012"/>
    </source>
</evidence>
<dbReference type="Gene3D" id="3.30.565.10">
    <property type="entry name" value="Histidine kinase-like ATPase, C-terminal domain"/>
    <property type="match status" value="1"/>
</dbReference>
<keyword evidence="6" id="KW-0902">Two-component regulatory system</keyword>
<dbReference type="SMART" id="SM00388">
    <property type="entry name" value="HisKA"/>
    <property type="match status" value="1"/>
</dbReference>
<keyword evidence="8" id="KW-1133">Transmembrane helix</keyword>